<evidence type="ECO:0000313" key="1">
    <source>
        <dbReference type="EMBL" id="GAG70815.1"/>
    </source>
</evidence>
<gene>
    <name evidence="1" type="ORF">S01H4_01745</name>
</gene>
<dbReference type="AlphaFoldDB" id="X0ZM57"/>
<name>X0ZM57_9ZZZZ</name>
<protein>
    <submittedName>
        <fullName evidence="1">Uncharacterized protein</fullName>
    </submittedName>
</protein>
<reference evidence="1" key="1">
    <citation type="journal article" date="2014" name="Front. Microbiol.">
        <title>High frequency of phylogenetically diverse reductive dehalogenase-homologous genes in deep subseafloor sedimentary metagenomes.</title>
        <authorList>
            <person name="Kawai M."/>
            <person name="Futagami T."/>
            <person name="Toyoda A."/>
            <person name="Takaki Y."/>
            <person name="Nishi S."/>
            <person name="Hori S."/>
            <person name="Arai W."/>
            <person name="Tsubouchi T."/>
            <person name="Morono Y."/>
            <person name="Uchiyama I."/>
            <person name="Ito T."/>
            <person name="Fujiyama A."/>
            <person name="Inagaki F."/>
            <person name="Takami H."/>
        </authorList>
    </citation>
    <scope>NUCLEOTIDE SEQUENCE</scope>
    <source>
        <strain evidence="1">Expedition CK06-06</strain>
    </source>
</reference>
<sequence>MVKLIDKITKRFKRYMLFYAIQKNFNHIAKKITELDQRLINLESKKLKNN</sequence>
<organism evidence="1">
    <name type="scientific">marine sediment metagenome</name>
    <dbReference type="NCBI Taxonomy" id="412755"/>
    <lineage>
        <taxon>unclassified sequences</taxon>
        <taxon>metagenomes</taxon>
        <taxon>ecological metagenomes</taxon>
    </lineage>
</organism>
<dbReference type="EMBL" id="BART01000338">
    <property type="protein sequence ID" value="GAG70815.1"/>
    <property type="molecule type" value="Genomic_DNA"/>
</dbReference>
<accession>X0ZM57</accession>
<proteinExistence type="predicted"/>
<comment type="caution">
    <text evidence="1">The sequence shown here is derived from an EMBL/GenBank/DDBJ whole genome shotgun (WGS) entry which is preliminary data.</text>
</comment>